<sequence>MGSEKHVGYLVNGNALPDKFPTNRHEPAFWEALGRAVATFGFLEDTLSRAIFAVTATTHYQEEEFEEAYKRWFPTLERALVDPLGNLIDVYGKAVRNNSGVMGENFDDLLKDLRDASKIRNVICHCSWGTPDSKGATVPSFVNKQKEVFSTPVDTPFLDQLQRSTRDIACAVINTVTHMGWQFPGSTGPGEVIWNNQK</sequence>
<accession>A0A1J5RTT4</accession>
<proteinExistence type="predicted"/>
<dbReference type="EMBL" id="MLJW01000110">
    <property type="protein sequence ID" value="OIQ99098.1"/>
    <property type="molecule type" value="Genomic_DNA"/>
</dbReference>
<name>A0A1J5RTT4_9ZZZZ</name>
<evidence type="ECO:0000313" key="1">
    <source>
        <dbReference type="EMBL" id="OIQ99098.1"/>
    </source>
</evidence>
<comment type="caution">
    <text evidence="1">The sequence shown here is derived from an EMBL/GenBank/DDBJ whole genome shotgun (WGS) entry which is preliminary data.</text>
</comment>
<protein>
    <submittedName>
        <fullName evidence="1">Uncharacterized protein</fullName>
    </submittedName>
</protein>
<gene>
    <name evidence="1" type="ORF">GALL_188340</name>
</gene>
<dbReference type="AlphaFoldDB" id="A0A1J5RTT4"/>
<reference evidence="1" key="1">
    <citation type="submission" date="2016-10" db="EMBL/GenBank/DDBJ databases">
        <title>Sequence of Gallionella enrichment culture.</title>
        <authorList>
            <person name="Poehlein A."/>
            <person name="Muehling M."/>
            <person name="Daniel R."/>
        </authorList>
    </citation>
    <scope>NUCLEOTIDE SEQUENCE</scope>
</reference>
<organism evidence="1">
    <name type="scientific">mine drainage metagenome</name>
    <dbReference type="NCBI Taxonomy" id="410659"/>
    <lineage>
        <taxon>unclassified sequences</taxon>
        <taxon>metagenomes</taxon>
        <taxon>ecological metagenomes</taxon>
    </lineage>
</organism>